<evidence type="ECO:0000313" key="1">
    <source>
        <dbReference type="EMBL" id="KAI0034189.1"/>
    </source>
</evidence>
<evidence type="ECO:0000313" key="2">
    <source>
        <dbReference type="Proteomes" id="UP000814128"/>
    </source>
</evidence>
<dbReference type="Proteomes" id="UP000814128">
    <property type="component" value="Unassembled WGS sequence"/>
</dbReference>
<reference evidence="1" key="1">
    <citation type="submission" date="2021-02" db="EMBL/GenBank/DDBJ databases">
        <authorList>
            <consortium name="DOE Joint Genome Institute"/>
            <person name="Ahrendt S."/>
            <person name="Looney B.P."/>
            <person name="Miyauchi S."/>
            <person name="Morin E."/>
            <person name="Drula E."/>
            <person name="Courty P.E."/>
            <person name="Chicoki N."/>
            <person name="Fauchery L."/>
            <person name="Kohler A."/>
            <person name="Kuo A."/>
            <person name="Labutti K."/>
            <person name="Pangilinan J."/>
            <person name="Lipzen A."/>
            <person name="Riley R."/>
            <person name="Andreopoulos W."/>
            <person name="He G."/>
            <person name="Johnson J."/>
            <person name="Barry K.W."/>
            <person name="Grigoriev I.V."/>
            <person name="Nagy L."/>
            <person name="Hibbett D."/>
            <person name="Henrissat B."/>
            <person name="Matheny P.B."/>
            <person name="Labbe J."/>
            <person name="Martin F."/>
        </authorList>
    </citation>
    <scope>NUCLEOTIDE SEQUENCE</scope>
    <source>
        <strain evidence="1">EC-137</strain>
    </source>
</reference>
<name>A0ACB8QQR9_9AGAM</name>
<protein>
    <submittedName>
        <fullName evidence="1">Uncharacterized protein</fullName>
    </submittedName>
</protein>
<reference evidence="1" key="2">
    <citation type="journal article" date="2022" name="New Phytol.">
        <title>Evolutionary transition to the ectomycorrhizal habit in the genomes of a hyperdiverse lineage of mushroom-forming fungi.</title>
        <authorList>
            <person name="Looney B."/>
            <person name="Miyauchi S."/>
            <person name="Morin E."/>
            <person name="Drula E."/>
            <person name="Courty P.E."/>
            <person name="Kohler A."/>
            <person name="Kuo A."/>
            <person name="LaButti K."/>
            <person name="Pangilinan J."/>
            <person name="Lipzen A."/>
            <person name="Riley R."/>
            <person name="Andreopoulos W."/>
            <person name="He G."/>
            <person name="Johnson J."/>
            <person name="Nolan M."/>
            <person name="Tritt A."/>
            <person name="Barry K.W."/>
            <person name="Grigoriev I.V."/>
            <person name="Nagy L.G."/>
            <person name="Hibbett D."/>
            <person name="Henrissat B."/>
            <person name="Matheny P.B."/>
            <person name="Labbe J."/>
            <person name="Martin F.M."/>
        </authorList>
    </citation>
    <scope>NUCLEOTIDE SEQUENCE</scope>
    <source>
        <strain evidence="1">EC-137</strain>
    </source>
</reference>
<accession>A0ACB8QQR9</accession>
<gene>
    <name evidence="1" type="ORF">K488DRAFT_36107</name>
</gene>
<sequence length="931" mass="102360">SAGIRRGLRLMDALYAFVTLLTSDSYLPGALTLVAALKDVHPIPPVPPEVDFQTVCLVTPETVDVSSIKLLRRAFNVVIGVEIIEHDNHRGLQLLGRPDLTTVLTKLHVFRLTQYKKIIFLDADVLPTRPLSHLFTLDHEFSAVPDVGWPDIFNSGLMVLTPSDAHFTKLMELSKTEGSWDGGDQGLLNEWRGDSWHRLSFTYNTTPTAVYTYAPAYERFGSKISAIHFIGPNKPWIHIPWRAPGSADAQSKASESLQAYDYSALVDRWYAVYDKHYRSTPVGATTEYAARRYEPAWDQESGASADMPVISPSADSSKTLSLDELRRMAIEGFSGPSYAQSGEGTYLRMPLEGRLDLMRPRAIVTTTSLESDGGPTTPLADDHFFEDGAAASTAWVPQQPQSGHLAGAHGYAVPPDVPSSHLYYRHPIVHDGSQSQHPAHHHKQHPSRPSYTRKRSSFSARSLPTHARPSSPPMMLWDPAVEPPPTTAPPSSFPSETYFPNVWDQSSRNQPRPGNFFTPPPPTSLFEEPPPTQIPRQLIQEKHYASVVGDVSEDKAIPDPSRVKPVFPWEETPRHAPARVFPHADQPSSDAFIQQEQRSEPTASSIDSPSSPAGPITPQQRLSPLSPPERPLTSSNFGYMNAWDTVPSIQKYASRLVRPSPTQPLQPASDVPESKKGQRRPYGAYESGNTSAEGDDEETDDDERDPVERERDIRRRSRSGSLSKGKKEYRSQGVQTVRPEMRDAAVQVAIISARSDADTPAKGPLTSTREKTPSHSASGSGSASPTHPRVRQAQVAESFIGKTKRVSPAASPTGGASPRLMRSPHGSSTDVTRTFLDSTPRRAPPPVTTTPLPRMRPHMPAMTRTTSMGSDALSTPSTVGPPRSPEDEFAPLPSAAERQRKGSRVWDPARGVEIFKKGSEEVLARFLRMGS</sequence>
<proteinExistence type="predicted"/>
<keyword evidence="2" id="KW-1185">Reference proteome</keyword>
<comment type="caution">
    <text evidence="1">The sequence shown here is derived from an EMBL/GenBank/DDBJ whole genome shotgun (WGS) entry which is preliminary data.</text>
</comment>
<feature type="non-terminal residue" evidence="1">
    <location>
        <position position="1"/>
    </location>
</feature>
<dbReference type="EMBL" id="MU273505">
    <property type="protein sequence ID" value="KAI0034189.1"/>
    <property type="molecule type" value="Genomic_DNA"/>
</dbReference>
<organism evidence="1 2">
    <name type="scientific">Vararia minispora EC-137</name>
    <dbReference type="NCBI Taxonomy" id="1314806"/>
    <lineage>
        <taxon>Eukaryota</taxon>
        <taxon>Fungi</taxon>
        <taxon>Dikarya</taxon>
        <taxon>Basidiomycota</taxon>
        <taxon>Agaricomycotina</taxon>
        <taxon>Agaricomycetes</taxon>
        <taxon>Russulales</taxon>
        <taxon>Lachnocladiaceae</taxon>
        <taxon>Vararia</taxon>
    </lineage>
</organism>
<feature type="non-terminal residue" evidence="1">
    <location>
        <position position="931"/>
    </location>
</feature>